<dbReference type="InterPro" id="IPR026881">
    <property type="entry name" value="WYL_dom"/>
</dbReference>
<evidence type="ECO:0000259" key="1">
    <source>
        <dbReference type="Pfam" id="PF13280"/>
    </source>
</evidence>
<dbReference type="InterPro" id="IPR057727">
    <property type="entry name" value="WCX_dom"/>
</dbReference>
<reference evidence="3 4" key="1">
    <citation type="submission" date="2009-05" db="EMBL/GenBank/DDBJ databases">
        <title>The draft genome of Acidovorax delafieldii 2AN.</title>
        <authorList>
            <consortium name="US DOE Joint Genome Institute (JGI-PGF)"/>
            <person name="Lucas S."/>
            <person name="Copeland A."/>
            <person name="Lapidus A."/>
            <person name="Glavina del Rio T."/>
            <person name="Tice H."/>
            <person name="Bruce D."/>
            <person name="Goodwin L."/>
            <person name="Pitluck S."/>
            <person name="Larimer F."/>
            <person name="Land M.L."/>
            <person name="Hauser L."/>
            <person name="Shelobolina E.S."/>
            <person name="Picardal F."/>
            <person name="Roden E."/>
            <person name="Emerson D."/>
        </authorList>
    </citation>
    <scope>NUCLEOTIDE SEQUENCE [LARGE SCALE GENOMIC DNA]</scope>
    <source>
        <strain evidence="3 4">2AN</strain>
    </source>
</reference>
<organism evidence="3 4">
    <name type="scientific">Acidovorax delafieldii 2AN</name>
    <dbReference type="NCBI Taxonomy" id="573060"/>
    <lineage>
        <taxon>Bacteria</taxon>
        <taxon>Pseudomonadati</taxon>
        <taxon>Pseudomonadota</taxon>
        <taxon>Betaproteobacteria</taxon>
        <taxon>Burkholderiales</taxon>
        <taxon>Comamonadaceae</taxon>
        <taxon>Acidovorax</taxon>
    </lineage>
</organism>
<dbReference type="EMBL" id="ACQT01000001">
    <property type="protein sequence ID" value="EER62370.1"/>
    <property type="molecule type" value="Genomic_DNA"/>
</dbReference>
<keyword evidence="4" id="KW-1185">Reference proteome</keyword>
<name>C5SZH4_ACIDE</name>
<comment type="caution">
    <text evidence="3">The sequence shown here is derived from an EMBL/GenBank/DDBJ whole genome shotgun (WGS) entry which is preliminary data.</text>
</comment>
<dbReference type="PROSITE" id="PS52050">
    <property type="entry name" value="WYL"/>
    <property type="match status" value="1"/>
</dbReference>
<gene>
    <name evidence="3" type="ORF">AcdelDRAFT_0054</name>
</gene>
<dbReference type="InterPro" id="IPR051534">
    <property type="entry name" value="CBASS_pafABC_assoc_protein"/>
</dbReference>
<proteinExistence type="predicted"/>
<feature type="domain" description="WCX" evidence="2">
    <location>
        <begin position="222"/>
        <end position="299"/>
    </location>
</feature>
<sequence length="306" mass="34781">MPTPSDPRDTIAYRLTEILRRLNEGEALDPHALVEEFGVNLRTIQRDLNQRFAFLDLVKKDGRYTIDRSRLGTLTLHDVQRFASLAGLQGLHPRLSTGFLRDILDTRLQSALLIRGHNYEDLHNKESEFNQLKQAAQQHRVVSFEYRKPDSTAAKLVDDIRPYKLVNQDGIWYLAATDAGKPKSYAVSRIERLLVLADTFTPDPAVLQQIANEDSVWLKTQKTEVVLKVARPAASYFQQRKLISGQNIEKKLEDGGLIVSGIIAHPNQILPIVRQWIPHIRVISPEGLQDELENQLKDYLGIALPN</sequence>
<dbReference type="Pfam" id="PF13280">
    <property type="entry name" value="WYL"/>
    <property type="match status" value="1"/>
</dbReference>
<dbReference type="RefSeq" id="WP_005792679.1">
    <property type="nucleotide sequence ID" value="NZ_ACQT01000001.1"/>
</dbReference>
<accession>C5SZH4</accession>
<dbReference type="AlphaFoldDB" id="C5SZH4"/>
<evidence type="ECO:0000259" key="2">
    <source>
        <dbReference type="Pfam" id="PF25583"/>
    </source>
</evidence>
<evidence type="ECO:0000313" key="4">
    <source>
        <dbReference type="Proteomes" id="UP000003856"/>
    </source>
</evidence>
<dbReference type="Proteomes" id="UP000003856">
    <property type="component" value="Unassembled WGS sequence"/>
</dbReference>
<evidence type="ECO:0000313" key="3">
    <source>
        <dbReference type="EMBL" id="EER62370.1"/>
    </source>
</evidence>
<dbReference type="Pfam" id="PF25583">
    <property type="entry name" value="WCX"/>
    <property type="match status" value="1"/>
</dbReference>
<dbReference type="OrthoDB" id="6521217at2"/>
<protein>
    <submittedName>
        <fullName evidence="3">Helix-turn-helix, type 11 domain protein</fullName>
    </submittedName>
</protein>
<dbReference type="PATRIC" id="fig|573060.9.peg.5192"/>
<dbReference type="PANTHER" id="PTHR34580:SF1">
    <property type="entry name" value="PROTEIN PAFC"/>
    <property type="match status" value="1"/>
</dbReference>
<feature type="domain" description="WYL" evidence="1">
    <location>
        <begin position="129"/>
        <end position="193"/>
    </location>
</feature>
<dbReference type="PANTHER" id="PTHR34580">
    <property type="match status" value="1"/>
</dbReference>